<keyword evidence="15" id="KW-1185">Reference proteome</keyword>
<comment type="subcellular location">
    <subcellularLocation>
        <location evidence="1">Endomembrane system</location>
        <topology evidence="1">Multi-pass membrane protein</topology>
    </subcellularLocation>
</comment>
<proteinExistence type="predicted"/>
<feature type="compositionally biased region" description="Low complexity" evidence="12">
    <location>
        <begin position="2029"/>
        <end position="2049"/>
    </location>
</feature>
<evidence type="ECO:0000256" key="9">
    <source>
        <dbReference type="ARBA" id="ARBA00023136"/>
    </source>
</evidence>
<gene>
    <name evidence="16" type="primary">LOC101689691</name>
</gene>
<dbReference type="GO" id="GO:0005524">
    <property type="term" value="F:ATP binding"/>
    <property type="evidence" value="ECO:0007669"/>
    <property type="project" value="UniProtKB-KW"/>
</dbReference>
<evidence type="ECO:0000259" key="14">
    <source>
        <dbReference type="PROSITE" id="PS50893"/>
    </source>
</evidence>
<dbReference type="GO" id="GO:0005737">
    <property type="term" value="C:cytoplasm"/>
    <property type="evidence" value="ECO:0007669"/>
    <property type="project" value="UniProtKB-ARBA"/>
</dbReference>
<feature type="transmembrane region" description="Helical" evidence="13">
    <location>
        <begin position="1336"/>
        <end position="1356"/>
    </location>
</feature>
<feature type="compositionally biased region" description="Basic and acidic residues" evidence="12">
    <location>
        <begin position="1831"/>
        <end position="1844"/>
    </location>
</feature>
<dbReference type="Pfam" id="PF23321">
    <property type="entry name" value="R1_ABCA1"/>
    <property type="match status" value="1"/>
</dbReference>
<name>A0A8U0RPT4_MUSPF</name>
<dbReference type="Proteomes" id="UP000000715">
    <property type="component" value="Unplaced"/>
</dbReference>
<keyword evidence="4" id="KW-0677">Repeat</keyword>
<evidence type="ECO:0000256" key="7">
    <source>
        <dbReference type="ARBA" id="ARBA00022989"/>
    </source>
</evidence>
<dbReference type="PANTHER" id="PTHR19229">
    <property type="entry name" value="ATP-BINDING CASSETTE TRANSPORTER SUBFAMILY A ABCA"/>
    <property type="match status" value="1"/>
</dbReference>
<feature type="compositionally biased region" description="Pro residues" evidence="12">
    <location>
        <begin position="1880"/>
        <end position="1913"/>
    </location>
</feature>
<dbReference type="Gene3D" id="3.40.50.300">
    <property type="entry name" value="P-loop containing nucleotide triphosphate hydrolases"/>
    <property type="match status" value="2"/>
</dbReference>
<dbReference type="OrthoDB" id="6512918at2759"/>
<dbReference type="Pfam" id="PF00005">
    <property type="entry name" value="ABC_tran"/>
    <property type="match status" value="2"/>
</dbReference>
<feature type="domain" description="ABC transporter" evidence="14">
    <location>
        <begin position="1513"/>
        <end position="1746"/>
    </location>
</feature>
<feature type="compositionally biased region" description="Pro residues" evidence="12">
    <location>
        <begin position="1848"/>
        <end position="1859"/>
    </location>
</feature>
<feature type="transmembrane region" description="Helical" evidence="13">
    <location>
        <begin position="511"/>
        <end position="532"/>
    </location>
</feature>
<feature type="transmembrane region" description="Helical" evidence="13">
    <location>
        <begin position="1223"/>
        <end position="1246"/>
    </location>
</feature>
<accession>A0A8U0RPT4</accession>
<dbReference type="SUPFAM" id="SSF52540">
    <property type="entry name" value="P-loop containing nucleoside triphosphate hydrolases"/>
    <property type="match status" value="2"/>
</dbReference>
<keyword evidence="7 13" id="KW-1133">Transmembrane helix</keyword>
<feature type="transmembrane region" description="Helical" evidence="13">
    <location>
        <begin position="586"/>
        <end position="607"/>
    </location>
</feature>
<feature type="transmembrane region" description="Helical" evidence="13">
    <location>
        <begin position="1304"/>
        <end position="1324"/>
    </location>
</feature>
<evidence type="ECO:0000256" key="4">
    <source>
        <dbReference type="ARBA" id="ARBA00022737"/>
    </source>
</evidence>
<dbReference type="InterPro" id="IPR056264">
    <property type="entry name" value="R2_ABCA1-4-like"/>
</dbReference>
<feature type="transmembrane region" description="Helical" evidence="13">
    <location>
        <begin position="1049"/>
        <end position="1073"/>
    </location>
</feature>
<dbReference type="RefSeq" id="XP_044927873.1">
    <property type="nucleotide sequence ID" value="XM_045071938.1"/>
</dbReference>
<comment type="catalytic activity">
    <reaction evidence="11">
        <text>cholesterol(in) + ATP + H2O = cholesterol(out) + ADP + phosphate + H(+)</text>
        <dbReference type="Rhea" id="RHEA:39051"/>
        <dbReference type="ChEBI" id="CHEBI:15377"/>
        <dbReference type="ChEBI" id="CHEBI:15378"/>
        <dbReference type="ChEBI" id="CHEBI:16113"/>
        <dbReference type="ChEBI" id="CHEBI:30616"/>
        <dbReference type="ChEBI" id="CHEBI:43474"/>
        <dbReference type="ChEBI" id="CHEBI:456216"/>
    </reaction>
    <physiologicalReaction direction="left-to-right" evidence="11">
        <dbReference type="Rhea" id="RHEA:39052"/>
    </physiologicalReaction>
</comment>
<dbReference type="InterPro" id="IPR003593">
    <property type="entry name" value="AAA+_ATPase"/>
</dbReference>
<organism evidence="15 16">
    <name type="scientific">Mustela putorius furo</name>
    <name type="common">European domestic ferret</name>
    <name type="synonym">Mustela furo</name>
    <dbReference type="NCBI Taxonomy" id="9669"/>
    <lineage>
        <taxon>Eukaryota</taxon>
        <taxon>Metazoa</taxon>
        <taxon>Chordata</taxon>
        <taxon>Craniata</taxon>
        <taxon>Vertebrata</taxon>
        <taxon>Euteleostomi</taxon>
        <taxon>Mammalia</taxon>
        <taxon>Eutheria</taxon>
        <taxon>Laurasiatheria</taxon>
        <taxon>Carnivora</taxon>
        <taxon>Caniformia</taxon>
        <taxon>Musteloidea</taxon>
        <taxon>Mustelidae</taxon>
        <taxon>Mustelinae</taxon>
        <taxon>Mustela</taxon>
    </lineage>
</organism>
<keyword evidence="5" id="KW-0547">Nucleotide-binding</keyword>
<dbReference type="CDD" id="cd03263">
    <property type="entry name" value="ABC_subfamily_A"/>
    <property type="match status" value="2"/>
</dbReference>
<feature type="region of interest" description="Disordered" evidence="12">
    <location>
        <begin position="1831"/>
        <end position="1937"/>
    </location>
</feature>
<dbReference type="InterPro" id="IPR026082">
    <property type="entry name" value="ABCA"/>
</dbReference>
<feature type="transmembrane region" description="Helical" evidence="13">
    <location>
        <begin position="1267"/>
        <end position="1292"/>
    </location>
</feature>
<dbReference type="GO" id="GO:0016887">
    <property type="term" value="F:ATP hydrolysis activity"/>
    <property type="evidence" value="ECO:0007669"/>
    <property type="project" value="InterPro"/>
</dbReference>
<feature type="transmembrane region" description="Helical" evidence="13">
    <location>
        <begin position="1439"/>
        <end position="1465"/>
    </location>
</feature>
<protein>
    <submittedName>
        <fullName evidence="16">ATP-binding cassette sub-family A member 17-like</fullName>
    </submittedName>
</protein>
<dbReference type="InterPro" id="IPR013525">
    <property type="entry name" value="ABC2_TM"/>
</dbReference>
<evidence type="ECO:0000256" key="2">
    <source>
        <dbReference type="ARBA" id="ARBA00022448"/>
    </source>
</evidence>
<keyword evidence="10" id="KW-0325">Glycoprotein</keyword>
<evidence type="ECO:0000313" key="16">
    <source>
        <dbReference type="RefSeq" id="XP_044927873.1"/>
    </source>
</evidence>
<dbReference type="GO" id="GO:0012505">
    <property type="term" value="C:endomembrane system"/>
    <property type="evidence" value="ECO:0007669"/>
    <property type="project" value="UniProtKB-SubCell"/>
</dbReference>
<dbReference type="PROSITE" id="PS50893">
    <property type="entry name" value="ABC_TRANSPORTER_2"/>
    <property type="match status" value="2"/>
</dbReference>
<keyword evidence="3 13" id="KW-0812">Transmembrane</keyword>
<feature type="transmembrane region" description="Helical" evidence="13">
    <location>
        <begin position="445"/>
        <end position="465"/>
    </location>
</feature>
<evidence type="ECO:0000256" key="13">
    <source>
        <dbReference type="SAM" id="Phobius"/>
    </source>
</evidence>
<evidence type="ECO:0000256" key="11">
    <source>
        <dbReference type="ARBA" id="ARBA00050894"/>
    </source>
</evidence>
<feature type="compositionally biased region" description="Gly residues" evidence="12">
    <location>
        <begin position="1963"/>
        <end position="1975"/>
    </location>
</feature>
<evidence type="ECO:0000313" key="15">
    <source>
        <dbReference type="Proteomes" id="UP000000715"/>
    </source>
</evidence>
<feature type="domain" description="ABC transporter" evidence="14">
    <location>
        <begin position="667"/>
        <end position="900"/>
    </location>
</feature>
<dbReference type="GeneID" id="101689691"/>
<evidence type="ECO:0000256" key="5">
    <source>
        <dbReference type="ARBA" id="ARBA00022741"/>
    </source>
</evidence>
<dbReference type="InterPro" id="IPR027417">
    <property type="entry name" value="P-loop_NTPase"/>
</dbReference>
<dbReference type="FunFam" id="3.40.50.300:FF:000465">
    <property type="entry name" value="ATP-binding cassette, sub-family A (ABC1), member 3"/>
    <property type="match status" value="1"/>
</dbReference>
<sequence>MPQGGKLKPVVSPLGHGQACRRQEVGKEKSWGGLRMFSCPCWEGGLGAVESHGLGAGAGIALRPLQNPGAGCRQTEVTPVSCTATPKSQRGPPWGCQPSRGTGVWRGVQGRGSQQQGRDSTLKAPGGPISAWFASQPLLMPPLHVRMCKNLKLLLWKNFTLKKRKPLVAVLEALTPLLFSAIAMYLRVHSVPRKWPPLNHPAVNISLLPAFFYFPTQAKYQLAYIPSQSDALRAVTEMVQDAFDVEFEVLGYSSVPVFENYIIQDPKGFYVWAGIVLDHSFRDSKQPLPLKIKYRLRLSSVHRSPLALKVAADHEHLEGWCTGLRYPLNPSQVPRAFGHFDGGLPGYSKEGFLTLQHALDKAIMRHHAHNATAQMFQDLTVLVKQFPHGAHIQDTFLLVLQSEFPLLLTLSFLCLELIIINSVAREKEKRLKEYMCMMGASSRQHWAAWFLTFFISALIAVSLMTVLFCTQVNGVTVFRNSDPSLIFVFLLCFATATIFFAFMISTFFQKAHIAAAAGGISFFFTYLPYLYFMFSYPQRTHFQKLVFCLLSNVAMAQGVQLISTFEIKGMGMQWKTIGSVSGEFNFCQVLLLLLLDAVLYSVVAWYVEAILLGEYGVPKPWYFFVMPSHWRRQSLLLTRSVLDIGDLSKPAESKFFQEEPISLVKGIEIQHLYKVYDTGRGSHRAVKDLTLNLYQGQITVLLGHSGAGKTTLCCMLAGLIPPSGGWAYIKGYEISRDMAKIRRSLGWCPQHDILFPDLTVAEHLSFYAQLKGLSHRKCPEEVQRMLHMLGLEDKQDTLSRFLSRGMRRKLSIGIALIAGSKVLMLDEPTSGMDALSRRAIWDLLQQHKSDRTVLLTTHFMDEADLLGDRVAIMAKGELQCCGSSMFLKWKYGGGYYMTLLKKPHCNTEEICCLIYHHIPNAVLQSSKGEELTFILPKKDTHRFASLFTQLEARQEELGVANFQVAVTTMEEVFMRVNKLSDSNTDVQALKISSTQFQQRVSVSRIKRIQSRIFSMQPGLPVQLNTGARLICQQFYAMFLKRFTYSWRNWMLMVTMQVLAPLAITVFSLAFLSLDTHMDEVPLELTLKTYGRTIVPFYISPNSRLGPRLSEYFTNMLEAEEQLPLETLGSVEDLLLQKEEEDPEVFDYKYVVAASFEDSGNHTTVTALFNNQAYHSPAVALALVDNVLFKLLSGARASITAVNHPQPRTALEASEDILYQGPKAHFLITNLLFGIAFLSSSFSILTVKERSTKAKDIQFTSGVYVATFWLSALLWDLITSFVPSLLQLVVFLYYKEEAFTHEGNIPAVLLALVLYSWASTPFVYLASFCLHYEGSAFIKLFITLTFLSICPNILVWVTSQKELGYVTLSDSLDRKFLLLPGHCLGMALFNLYYNYGIQKLCKARKLDQQECNQLSSSPLAEGSTVQESIYAWEPLGMGKYLAAMAIMGFVYLVLLFLIETNVLWGLKARFPDFNRKGLLVTMHEAASMPVDQDVEQEAKMVETYLEKLRAENPLVLREVTKVYVQNVPLLAVNKISFTVGAGECFGLLGSNGAGKTSIFKMLTGEEPITSGAAFVRGLSISSHLREVRSQIGYCPQFDALLNHMTGRETLVLYARIRGVPERHIATCVEQILDDLLMHTHADKLVKTYSGSNKRKLSTAIALLGEPSVIFLDEPSTGMDPVARRLLWDTVARARESGKAIVITSHSMEECEALCTRLAIMVQGQFKCLGSPQHLKSKFGSGYSLQAKVRGDGQQEALEEFKAFVTLTFPGSVLEDERQGMVHYHLPGDDLSWAKVFDILEQAKTKFRLDDYCVNQVSLEDIFLSFTCSAHPTKEEHKQEQGEPADHSPTSPPPSPRPSQPPSLFSSQPPSEPPSQSLSPSPSQPPSPTSFPSTSQPPSPTSSPSPSQPPSPTSSPSPSVQGPNGGPLTPRVRWSVDFPAPCGRTGSVALVCGCPAAQTTQGPAAGEGRGGLAGGTRGQWSRIPGDREDTAGTDGATIRGKKAPAEALEGQRSGLSPPWPGRPSSSLPPDAGQRLGARSLGARARGAAGAHRPPRTLFACPHAARTARAHAQRRPRQRGNAALPRGPLPPRPGRRGGRAESTNQWPAFEFASWRGQSRAPGAGGRAEPGPGPGGPATRAPPGRPMGGPGAFENSGGRRGRFAPALGARG</sequence>
<keyword evidence="8" id="KW-0445">Lipid transport</keyword>
<evidence type="ECO:0000256" key="6">
    <source>
        <dbReference type="ARBA" id="ARBA00022840"/>
    </source>
</evidence>
<dbReference type="GO" id="GO:0140359">
    <property type="term" value="F:ABC-type transporter activity"/>
    <property type="evidence" value="ECO:0007669"/>
    <property type="project" value="InterPro"/>
</dbReference>
<dbReference type="GO" id="GO:0005319">
    <property type="term" value="F:lipid transporter activity"/>
    <property type="evidence" value="ECO:0007669"/>
    <property type="project" value="TreeGrafter"/>
</dbReference>
<keyword evidence="2" id="KW-0813">Transport</keyword>
<feature type="transmembrane region" description="Helical" evidence="13">
    <location>
        <begin position="485"/>
        <end position="504"/>
    </location>
</feature>
<feature type="region of interest" description="Disordered" evidence="12">
    <location>
        <begin position="1955"/>
        <end position="2167"/>
    </location>
</feature>
<dbReference type="GO" id="GO:0016020">
    <property type="term" value="C:membrane"/>
    <property type="evidence" value="ECO:0007669"/>
    <property type="project" value="InterPro"/>
</dbReference>
<feature type="compositionally biased region" description="Basic residues" evidence="12">
    <location>
        <begin position="2063"/>
        <end position="2075"/>
    </location>
</feature>
<evidence type="ECO:0000256" key="3">
    <source>
        <dbReference type="ARBA" id="ARBA00022692"/>
    </source>
</evidence>
<keyword evidence="6" id="KW-0067">ATP-binding</keyword>
<dbReference type="FunFam" id="3.40.50.300:FF:000327">
    <property type="entry name" value="ATP-binding cassette sub-family A member 3"/>
    <property type="match status" value="1"/>
</dbReference>
<dbReference type="Pfam" id="PF12698">
    <property type="entry name" value="ABC2_membrane_3"/>
    <property type="match status" value="2"/>
</dbReference>
<evidence type="ECO:0000256" key="10">
    <source>
        <dbReference type="ARBA" id="ARBA00023180"/>
    </source>
</evidence>
<feature type="transmembrane region" description="Helical" evidence="13">
    <location>
        <begin position="1376"/>
        <end position="1394"/>
    </location>
</feature>
<keyword evidence="9 13" id="KW-0472">Membrane</keyword>
<dbReference type="InterPro" id="IPR003439">
    <property type="entry name" value="ABC_transporter-like_ATP-bd"/>
</dbReference>
<dbReference type="SMART" id="SM00382">
    <property type="entry name" value="AAA"/>
    <property type="match status" value="2"/>
</dbReference>
<feature type="transmembrane region" description="Helical" evidence="13">
    <location>
        <begin position="404"/>
        <end position="424"/>
    </location>
</feature>
<feature type="compositionally biased region" description="Low complexity" evidence="12">
    <location>
        <begin position="1860"/>
        <end position="1879"/>
    </location>
</feature>
<evidence type="ECO:0000256" key="8">
    <source>
        <dbReference type="ARBA" id="ARBA00023055"/>
    </source>
</evidence>
<reference evidence="16" key="1">
    <citation type="submission" date="2025-08" db="UniProtKB">
        <authorList>
            <consortium name="RefSeq"/>
        </authorList>
    </citation>
    <scope>IDENTIFICATION</scope>
    <source>
        <tissue evidence="16">Brain</tissue>
    </source>
</reference>
<dbReference type="PANTHER" id="PTHR19229:SF117">
    <property type="entry name" value="ATP-BINDING CASSETTE SUB-FAMILY A MEMBER 17"/>
    <property type="match status" value="1"/>
</dbReference>
<evidence type="ECO:0000256" key="1">
    <source>
        <dbReference type="ARBA" id="ARBA00004127"/>
    </source>
</evidence>
<evidence type="ECO:0000256" key="12">
    <source>
        <dbReference type="SAM" id="MobiDB-lite"/>
    </source>
</evidence>